<proteinExistence type="predicted"/>
<organism evidence="2 3">
    <name type="scientific">Cyprinodon variegatus</name>
    <name type="common">Sheepshead minnow</name>
    <dbReference type="NCBI Taxonomy" id="28743"/>
    <lineage>
        <taxon>Eukaryota</taxon>
        <taxon>Metazoa</taxon>
        <taxon>Chordata</taxon>
        <taxon>Craniata</taxon>
        <taxon>Vertebrata</taxon>
        <taxon>Euteleostomi</taxon>
        <taxon>Actinopterygii</taxon>
        <taxon>Neopterygii</taxon>
        <taxon>Teleostei</taxon>
        <taxon>Neoteleostei</taxon>
        <taxon>Acanthomorphata</taxon>
        <taxon>Ovalentaria</taxon>
        <taxon>Atherinomorphae</taxon>
        <taxon>Cyprinodontiformes</taxon>
        <taxon>Cyprinodontidae</taxon>
        <taxon>Cyprinodon</taxon>
    </lineage>
</organism>
<protein>
    <submittedName>
        <fullName evidence="2">Si:dkey-19b23.12</fullName>
    </submittedName>
</protein>
<keyword evidence="1" id="KW-0812">Transmembrane</keyword>
<keyword evidence="1" id="KW-0472">Membrane</keyword>
<sequence length="178" mass="19641">MSASLLRRVKDSTKKSPAATGCSKAVICIIPIAEIAIGAIYLHECPAQEKIPIYLIVMGVFSLTLNLLTCLPCVSNSESDGPTKLSRGFTVWNSLVSTFLFAWFITGNVWIYSIYQPNYSKNSTDLGAYCDKTLYLFAFWITTLVYILVGLFLLTGCCVLFCFFICGRADPDDDANNP</sequence>
<keyword evidence="1" id="KW-1133">Transmembrane helix</keyword>
<feature type="transmembrane region" description="Helical" evidence="1">
    <location>
        <begin position="21"/>
        <end position="41"/>
    </location>
</feature>
<dbReference type="InterPro" id="IPR040350">
    <property type="entry name" value="TMEM272"/>
</dbReference>
<dbReference type="OMA" id="CLPCAQQ"/>
<feature type="transmembrane region" description="Helical" evidence="1">
    <location>
        <begin position="135"/>
        <end position="166"/>
    </location>
</feature>
<evidence type="ECO:0000313" key="2">
    <source>
        <dbReference type="Ensembl" id="ENSCVAP00000022824.1"/>
    </source>
</evidence>
<keyword evidence="3" id="KW-1185">Reference proteome</keyword>
<feature type="transmembrane region" description="Helical" evidence="1">
    <location>
        <begin position="95"/>
        <end position="115"/>
    </location>
</feature>
<evidence type="ECO:0000256" key="1">
    <source>
        <dbReference type="SAM" id="Phobius"/>
    </source>
</evidence>
<feature type="transmembrane region" description="Helical" evidence="1">
    <location>
        <begin position="53"/>
        <end position="74"/>
    </location>
</feature>
<dbReference type="Ensembl" id="ENSCVAT00000008329.1">
    <property type="protein sequence ID" value="ENSCVAP00000022824.1"/>
    <property type="gene ID" value="ENSCVAG00000005736.1"/>
</dbReference>
<reference evidence="2" key="2">
    <citation type="submission" date="2025-09" db="UniProtKB">
        <authorList>
            <consortium name="Ensembl"/>
        </authorList>
    </citation>
    <scope>IDENTIFICATION</scope>
</reference>
<dbReference type="PANTHER" id="PTHR33444:SF2">
    <property type="entry name" value="MARVEL DOMAIN-CONTAINING PROTEIN"/>
    <property type="match status" value="1"/>
</dbReference>
<evidence type="ECO:0000313" key="3">
    <source>
        <dbReference type="Proteomes" id="UP000265020"/>
    </source>
</evidence>
<dbReference type="GeneTree" id="ENSGT00940000165960"/>
<dbReference type="Proteomes" id="UP000265020">
    <property type="component" value="Unassembled WGS sequence"/>
</dbReference>
<reference evidence="2" key="1">
    <citation type="submission" date="2025-08" db="UniProtKB">
        <authorList>
            <consortium name="Ensembl"/>
        </authorList>
    </citation>
    <scope>IDENTIFICATION</scope>
</reference>
<dbReference type="PANTHER" id="PTHR33444">
    <property type="entry name" value="SI:DKEY-19B23.12-RELATED"/>
    <property type="match status" value="1"/>
</dbReference>
<name>A0A3Q2DVA0_CYPVA</name>
<dbReference type="STRING" id="28743.ENSCVAP00000022824"/>
<accession>A0A3Q2DVA0</accession>
<dbReference type="AlphaFoldDB" id="A0A3Q2DVA0"/>